<dbReference type="FunFam" id="1.10.340.30:FF:000003">
    <property type="entry name" value="A/G-specific adenine glycosylase"/>
    <property type="match status" value="1"/>
</dbReference>
<gene>
    <name evidence="15" type="ORF">UFOPK2423_00007</name>
</gene>
<evidence type="ECO:0000256" key="1">
    <source>
        <dbReference type="ARBA" id="ARBA00000843"/>
    </source>
</evidence>
<dbReference type="PANTHER" id="PTHR42944">
    <property type="entry name" value="ADENINE DNA GLYCOSYLASE"/>
    <property type="match status" value="1"/>
</dbReference>
<dbReference type="GO" id="GO:0006298">
    <property type="term" value="P:mismatch repair"/>
    <property type="evidence" value="ECO:0007669"/>
    <property type="project" value="TreeGrafter"/>
</dbReference>
<dbReference type="InterPro" id="IPR000445">
    <property type="entry name" value="HhH_motif"/>
</dbReference>
<evidence type="ECO:0000256" key="13">
    <source>
        <dbReference type="ARBA" id="ARBA00023295"/>
    </source>
</evidence>
<comment type="catalytic activity">
    <reaction evidence="1">
        <text>Hydrolyzes free adenine bases from 7,8-dihydro-8-oxoguanine:adenine mismatched double-stranded DNA, leaving an apurinic site.</text>
        <dbReference type="EC" id="3.2.2.31"/>
    </reaction>
</comment>
<evidence type="ECO:0000256" key="7">
    <source>
        <dbReference type="ARBA" id="ARBA00022723"/>
    </source>
</evidence>
<evidence type="ECO:0000256" key="4">
    <source>
        <dbReference type="ARBA" id="ARBA00012045"/>
    </source>
</evidence>
<evidence type="ECO:0000256" key="3">
    <source>
        <dbReference type="ARBA" id="ARBA00008343"/>
    </source>
</evidence>
<evidence type="ECO:0000313" key="15">
    <source>
        <dbReference type="EMBL" id="CAB4682060.1"/>
    </source>
</evidence>
<keyword evidence="11" id="KW-0411">Iron-sulfur</keyword>
<proteinExistence type="inferred from homology"/>
<keyword evidence="12" id="KW-0234">DNA repair</keyword>
<evidence type="ECO:0000256" key="6">
    <source>
        <dbReference type="ARBA" id="ARBA00022485"/>
    </source>
</evidence>
<dbReference type="GO" id="GO:0032357">
    <property type="term" value="F:oxidized purine DNA binding"/>
    <property type="evidence" value="ECO:0007669"/>
    <property type="project" value="TreeGrafter"/>
</dbReference>
<dbReference type="EMBL" id="CAEZXN010000001">
    <property type="protein sequence ID" value="CAB4682060.1"/>
    <property type="molecule type" value="Genomic_DNA"/>
</dbReference>
<evidence type="ECO:0000256" key="12">
    <source>
        <dbReference type="ARBA" id="ARBA00023204"/>
    </source>
</evidence>
<dbReference type="GO" id="GO:0006284">
    <property type="term" value="P:base-excision repair"/>
    <property type="evidence" value="ECO:0007669"/>
    <property type="project" value="InterPro"/>
</dbReference>
<dbReference type="GO" id="GO:0051539">
    <property type="term" value="F:4 iron, 4 sulfur cluster binding"/>
    <property type="evidence" value="ECO:0007669"/>
    <property type="project" value="UniProtKB-KW"/>
</dbReference>
<dbReference type="SMART" id="SM00525">
    <property type="entry name" value="FES"/>
    <property type="match status" value="1"/>
</dbReference>
<dbReference type="PROSITE" id="PS01155">
    <property type="entry name" value="ENDONUCLEASE_III_2"/>
    <property type="match status" value="1"/>
</dbReference>
<dbReference type="GO" id="GO:0034039">
    <property type="term" value="F:8-oxo-7,8-dihydroguanine DNA N-glycosylase activity"/>
    <property type="evidence" value="ECO:0007669"/>
    <property type="project" value="TreeGrafter"/>
</dbReference>
<name>A0A6J6N5Y3_9ZZZZ</name>
<evidence type="ECO:0000256" key="11">
    <source>
        <dbReference type="ARBA" id="ARBA00023014"/>
    </source>
</evidence>
<feature type="domain" description="HhH-GPD" evidence="14">
    <location>
        <begin position="34"/>
        <end position="183"/>
    </location>
</feature>
<reference evidence="15" key="1">
    <citation type="submission" date="2020-05" db="EMBL/GenBank/DDBJ databases">
        <authorList>
            <person name="Chiriac C."/>
            <person name="Salcher M."/>
            <person name="Ghai R."/>
            <person name="Kavagutti S V."/>
        </authorList>
    </citation>
    <scope>NUCLEOTIDE SEQUENCE</scope>
</reference>
<keyword evidence="10" id="KW-0408">Iron</keyword>
<comment type="cofactor">
    <cofactor evidence="2">
        <name>[4Fe-4S] cluster</name>
        <dbReference type="ChEBI" id="CHEBI:49883"/>
    </cofactor>
</comment>
<dbReference type="GO" id="GO:0000701">
    <property type="term" value="F:purine-specific mismatch base pair DNA N-glycosylase activity"/>
    <property type="evidence" value="ECO:0007669"/>
    <property type="project" value="UniProtKB-EC"/>
</dbReference>
<evidence type="ECO:0000256" key="5">
    <source>
        <dbReference type="ARBA" id="ARBA00022023"/>
    </source>
</evidence>
<evidence type="ECO:0000256" key="8">
    <source>
        <dbReference type="ARBA" id="ARBA00022763"/>
    </source>
</evidence>
<dbReference type="PANTHER" id="PTHR42944:SF1">
    <property type="entry name" value="ADENINE DNA GLYCOSYLASE"/>
    <property type="match status" value="1"/>
</dbReference>
<sequence>MSDQDSVIEWFIENQRDLPWRKSTPWGVFVSEFMLQQTPVNRVLPKWHEWMERWPSPTHLAAAASSDVIKAWDRLGYPRRALRLHESAQVISQHHGGEVPTTYEALLALPGVGDYTAGAILSFAFGQRAVVLDTNVRRVINRWHVGAEFPTTSLSKAERALAEELIPERSALWAGATMELGALICTSKKPACEECPLRATCAWRCAGYPAGTPMRTQGKWHGSDRQCRGTIMAAIREGETHIAAISWPDAEQLQRCIVDLEREKLLTQKDKQLSLPTN</sequence>
<keyword evidence="6" id="KW-0004">4Fe-4S</keyword>
<dbReference type="InterPro" id="IPR003265">
    <property type="entry name" value="HhH-GPD_domain"/>
</dbReference>
<evidence type="ECO:0000256" key="2">
    <source>
        <dbReference type="ARBA" id="ARBA00001966"/>
    </source>
</evidence>
<dbReference type="InterPro" id="IPR003651">
    <property type="entry name" value="Endonuclease3_FeS-loop_motif"/>
</dbReference>
<dbReference type="PROSITE" id="PS00764">
    <property type="entry name" value="ENDONUCLEASE_III_1"/>
    <property type="match status" value="1"/>
</dbReference>
<comment type="similarity">
    <text evidence="3">Belongs to the Nth/MutY family.</text>
</comment>
<dbReference type="GO" id="GO:0035485">
    <property type="term" value="F:adenine/guanine mispair binding"/>
    <property type="evidence" value="ECO:0007669"/>
    <property type="project" value="TreeGrafter"/>
</dbReference>
<keyword evidence="9" id="KW-0378">Hydrolase</keyword>
<organism evidence="15">
    <name type="scientific">freshwater metagenome</name>
    <dbReference type="NCBI Taxonomy" id="449393"/>
    <lineage>
        <taxon>unclassified sequences</taxon>
        <taxon>metagenomes</taxon>
        <taxon>ecological metagenomes</taxon>
    </lineage>
</organism>
<dbReference type="Gene3D" id="1.10.1670.10">
    <property type="entry name" value="Helix-hairpin-Helix base-excision DNA repair enzymes (C-terminal)"/>
    <property type="match status" value="1"/>
</dbReference>
<dbReference type="Gene3D" id="1.10.340.30">
    <property type="entry name" value="Hypothetical protein, domain 2"/>
    <property type="match status" value="1"/>
</dbReference>
<dbReference type="SUPFAM" id="SSF48150">
    <property type="entry name" value="DNA-glycosylase"/>
    <property type="match status" value="1"/>
</dbReference>
<dbReference type="AlphaFoldDB" id="A0A6J6N5Y3"/>
<dbReference type="EC" id="3.2.2.31" evidence="4"/>
<dbReference type="CDD" id="cd00056">
    <property type="entry name" value="ENDO3c"/>
    <property type="match status" value="1"/>
</dbReference>
<protein>
    <recommendedName>
        <fullName evidence="5">Adenine DNA glycosylase</fullName>
        <ecNumber evidence="4">3.2.2.31</ecNumber>
    </recommendedName>
</protein>
<dbReference type="InterPro" id="IPR011257">
    <property type="entry name" value="DNA_glycosylase"/>
</dbReference>
<dbReference type="InterPro" id="IPR023170">
    <property type="entry name" value="HhH_base_excis_C"/>
</dbReference>
<accession>A0A6J6N5Y3</accession>
<dbReference type="SMART" id="SM00478">
    <property type="entry name" value="ENDO3c"/>
    <property type="match status" value="1"/>
</dbReference>
<dbReference type="Pfam" id="PF10576">
    <property type="entry name" value="EndIII_4Fe-2S"/>
    <property type="match status" value="1"/>
</dbReference>
<dbReference type="InterPro" id="IPR004035">
    <property type="entry name" value="Endouclease-III_FeS-bd_BS"/>
</dbReference>
<evidence type="ECO:0000256" key="9">
    <source>
        <dbReference type="ARBA" id="ARBA00022801"/>
    </source>
</evidence>
<evidence type="ECO:0000259" key="14">
    <source>
        <dbReference type="SMART" id="SM00478"/>
    </source>
</evidence>
<dbReference type="Pfam" id="PF00633">
    <property type="entry name" value="HHH"/>
    <property type="match status" value="1"/>
</dbReference>
<dbReference type="InterPro" id="IPR044298">
    <property type="entry name" value="MIG/MutY"/>
</dbReference>
<dbReference type="GO" id="GO:0046872">
    <property type="term" value="F:metal ion binding"/>
    <property type="evidence" value="ECO:0007669"/>
    <property type="project" value="UniProtKB-KW"/>
</dbReference>
<evidence type="ECO:0000256" key="10">
    <source>
        <dbReference type="ARBA" id="ARBA00023004"/>
    </source>
</evidence>
<keyword evidence="8" id="KW-0227">DNA damage</keyword>
<keyword evidence="13" id="KW-0326">Glycosidase</keyword>
<keyword evidence="7" id="KW-0479">Metal-binding</keyword>
<dbReference type="Pfam" id="PF00730">
    <property type="entry name" value="HhH-GPD"/>
    <property type="match status" value="1"/>
</dbReference>
<dbReference type="InterPro" id="IPR004036">
    <property type="entry name" value="Endonuclease-III-like_CS2"/>
</dbReference>